<evidence type="ECO:0000313" key="1">
    <source>
        <dbReference type="EMBL" id="PZT53272.1"/>
    </source>
</evidence>
<dbReference type="Pfam" id="PF11225">
    <property type="entry name" value="DUF3024"/>
    <property type="match status" value="1"/>
</dbReference>
<dbReference type="EMBL" id="QKWW01000074">
    <property type="protein sequence ID" value="PZT53272.1"/>
    <property type="molecule type" value="Genomic_DNA"/>
</dbReference>
<dbReference type="AlphaFoldDB" id="A0A2W6NB97"/>
<dbReference type="Proteomes" id="UP000249204">
    <property type="component" value="Unassembled WGS sequence"/>
</dbReference>
<sequence length="105" mass="12738">MDDFTKKRIQKIMNYYTENALPEHIKSQIKVGYKIRGNNVTLFQERQAFRSDQWVQLPIAQFRLVENVWKVYWQDSKNKWHFVDDIEPSESFEAQLEIVNNGQWD</sequence>
<dbReference type="InterPro" id="IPR021388">
    <property type="entry name" value="DUF3024"/>
</dbReference>
<name>A0A2W6NB97_9BACL</name>
<evidence type="ECO:0000313" key="2">
    <source>
        <dbReference type="Proteomes" id="UP000249204"/>
    </source>
</evidence>
<dbReference type="RefSeq" id="WP_111272601.1">
    <property type="nucleotide sequence ID" value="NZ_QKWW01000074.1"/>
</dbReference>
<accession>A0A2W6NB97</accession>
<organism evidence="1 2">
    <name type="scientific">Paenibacillus silvae</name>
    <dbReference type="NCBI Taxonomy" id="1325358"/>
    <lineage>
        <taxon>Bacteria</taxon>
        <taxon>Bacillati</taxon>
        <taxon>Bacillota</taxon>
        <taxon>Bacilli</taxon>
        <taxon>Bacillales</taxon>
        <taxon>Paenibacillaceae</taxon>
        <taxon>Paenibacillus</taxon>
    </lineage>
</organism>
<reference evidence="1 2" key="1">
    <citation type="submission" date="2018-06" db="EMBL/GenBank/DDBJ databases">
        <title>Isolation of heavy metals resistant Paenibacillus silvae NC2 from Gold-Copper mine in ZiJin, China.</title>
        <authorList>
            <person name="Xu J."/>
            <person name="Mazhar H.S."/>
            <person name="Rensing C."/>
        </authorList>
    </citation>
    <scope>NUCLEOTIDE SEQUENCE [LARGE SCALE GENOMIC DNA]</scope>
    <source>
        <strain evidence="1 2">NC2</strain>
    </source>
</reference>
<evidence type="ECO:0008006" key="3">
    <source>
        <dbReference type="Google" id="ProtNLM"/>
    </source>
</evidence>
<protein>
    <recommendedName>
        <fullName evidence="3">DUF3024 domain-containing protein</fullName>
    </recommendedName>
</protein>
<gene>
    <name evidence="1" type="ORF">DN757_23450</name>
</gene>
<comment type="caution">
    <text evidence="1">The sequence shown here is derived from an EMBL/GenBank/DDBJ whole genome shotgun (WGS) entry which is preliminary data.</text>
</comment>
<proteinExistence type="predicted"/>